<evidence type="ECO:0000256" key="6">
    <source>
        <dbReference type="ARBA" id="ARBA00023136"/>
    </source>
</evidence>
<dbReference type="SUPFAM" id="SSF103473">
    <property type="entry name" value="MFS general substrate transporter"/>
    <property type="match status" value="1"/>
</dbReference>
<proteinExistence type="inferred from homology"/>
<feature type="transmembrane region" description="Helical" evidence="8">
    <location>
        <begin position="200"/>
        <end position="219"/>
    </location>
</feature>
<dbReference type="GO" id="GO:0005351">
    <property type="term" value="F:carbohydrate:proton symporter activity"/>
    <property type="evidence" value="ECO:0007669"/>
    <property type="project" value="TreeGrafter"/>
</dbReference>
<dbReference type="OrthoDB" id="6612291at2759"/>
<feature type="transmembrane region" description="Helical" evidence="8">
    <location>
        <begin position="509"/>
        <end position="528"/>
    </location>
</feature>
<reference evidence="10 11" key="1">
    <citation type="submission" date="2015-06" db="EMBL/GenBank/DDBJ databases">
        <title>Draft genome of the ant-associated black yeast Phialophora attae CBS 131958.</title>
        <authorList>
            <person name="Moreno L.F."/>
            <person name="Stielow B.J."/>
            <person name="de Hoog S."/>
            <person name="Vicente V.A."/>
            <person name="Weiss V.A."/>
            <person name="de Vries M."/>
            <person name="Cruz L.M."/>
            <person name="Souza E.M."/>
        </authorList>
    </citation>
    <scope>NUCLEOTIDE SEQUENCE [LARGE SCALE GENOMIC DNA]</scope>
    <source>
        <strain evidence="10 11">CBS 131958</strain>
    </source>
</reference>
<dbReference type="InterPro" id="IPR050360">
    <property type="entry name" value="MFS_Sugar_Transporters"/>
</dbReference>
<organism evidence="10 11">
    <name type="scientific">Cyphellophora attinorum</name>
    <dbReference type="NCBI Taxonomy" id="1664694"/>
    <lineage>
        <taxon>Eukaryota</taxon>
        <taxon>Fungi</taxon>
        <taxon>Dikarya</taxon>
        <taxon>Ascomycota</taxon>
        <taxon>Pezizomycotina</taxon>
        <taxon>Eurotiomycetes</taxon>
        <taxon>Chaetothyriomycetidae</taxon>
        <taxon>Chaetothyriales</taxon>
        <taxon>Cyphellophoraceae</taxon>
        <taxon>Cyphellophora</taxon>
    </lineage>
</organism>
<comment type="caution">
    <text evidence="10">The sequence shown here is derived from an EMBL/GenBank/DDBJ whole genome shotgun (WGS) entry which is preliminary data.</text>
</comment>
<evidence type="ECO:0000256" key="8">
    <source>
        <dbReference type="SAM" id="Phobius"/>
    </source>
</evidence>
<evidence type="ECO:0000256" key="5">
    <source>
        <dbReference type="ARBA" id="ARBA00022989"/>
    </source>
</evidence>
<dbReference type="AlphaFoldDB" id="A0A0N0NNX8"/>
<feature type="transmembrane region" description="Helical" evidence="8">
    <location>
        <begin position="231"/>
        <end position="248"/>
    </location>
</feature>
<sequence>MATAADFHPSELLELNVFVTHHVEDVRDQHGLASFRQPGPSDAKQSTAVRASSSTSTLPHIGPAAFTASRAEHQMTFRQGMRKYPKAIAWAVGISLAIIMEGYDTALVTSLYAFDTFQKTYGVPDGAGQYQISPKWQASISNGAVVSSIFGLFANGILTDRFGYRKTMGGALLVLGLFLFLPFFAFNIQTLLAGQILCGLPWGVFSTLTTTYAAEVMPLNLRGYVTSNINLCWLLGQLCALGVVRGVGNVQSSWSFRTPFGLQWFWILLLLVITWYAPESPWSLVRRLRPEDARKALHRLANGVPDSEIDNIVAMMEHTEHVEDLAARKLNQHHRVDIELNRESARIEQMSTNARVGGFVAQVPYAACFRGSNLRRTEIACMVFMTQNMSGLPIIGYAPYLFRRLNFSQEHSFDITLGMQGLAILGAFVSLLLLKYVQRRRLLYLIGLACCFVLLSIAGIVSCLPESQATLWTVVSLILLFIFVFDATIGPLTYAIIPELPSNRLRVKTVVLARVAYSVNSIVTNVLIQRMLNPLAFNWRGKACFFCAGMNAVCWVYCWFRLPEIRGLNTHELDVLFEKKASARKFRTFEEMLRKSGYYSVTMTPS</sequence>
<dbReference type="InterPro" id="IPR005829">
    <property type="entry name" value="Sugar_transporter_CS"/>
</dbReference>
<dbReference type="InterPro" id="IPR020846">
    <property type="entry name" value="MFS_dom"/>
</dbReference>
<accession>A0A0N0NNX8</accession>
<dbReference type="EMBL" id="LFJN01000008">
    <property type="protein sequence ID" value="KPI41899.1"/>
    <property type="molecule type" value="Genomic_DNA"/>
</dbReference>
<name>A0A0N0NNX8_9EURO</name>
<evidence type="ECO:0000256" key="4">
    <source>
        <dbReference type="ARBA" id="ARBA00022692"/>
    </source>
</evidence>
<evidence type="ECO:0000256" key="7">
    <source>
        <dbReference type="SAM" id="MobiDB-lite"/>
    </source>
</evidence>
<keyword evidence="6 8" id="KW-0472">Membrane</keyword>
<feature type="transmembrane region" description="Helical" evidence="8">
    <location>
        <begin position="170"/>
        <end position="188"/>
    </location>
</feature>
<keyword evidence="3" id="KW-0813">Transport</keyword>
<evidence type="ECO:0000313" key="11">
    <source>
        <dbReference type="Proteomes" id="UP000038010"/>
    </source>
</evidence>
<dbReference type="PROSITE" id="PS50850">
    <property type="entry name" value="MFS"/>
    <property type="match status" value="1"/>
</dbReference>
<dbReference type="GO" id="GO:0016020">
    <property type="term" value="C:membrane"/>
    <property type="evidence" value="ECO:0007669"/>
    <property type="project" value="UniProtKB-SubCell"/>
</dbReference>
<keyword evidence="4 8" id="KW-0812">Transmembrane</keyword>
<dbReference type="GeneID" id="28737711"/>
<feature type="region of interest" description="Disordered" evidence="7">
    <location>
        <begin position="32"/>
        <end position="57"/>
    </location>
</feature>
<dbReference type="InterPro" id="IPR036259">
    <property type="entry name" value="MFS_trans_sf"/>
</dbReference>
<feature type="transmembrane region" description="Helical" evidence="8">
    <location>
        <begin position="540"/>
        <end position="560"/>
    </location>
</feature>
<comment type="similarity">
    <text evidence="2">Belongs to the major facilitator superfamily. Sugar transporter (TC 2.A.1.1) family.</text>
</comment>
<dbReference type="Proteomes" id="UP000038010">
    <property type="component" value="Unassembled WGS sequence"/>
</dbReference>
<feature type="transmembrane region" description="Helical" evidence="8">
    <location>
        <begin position="87"/>
        <end position="114"/>
    </location>
</feature>
<dbReference type="InterPro" id="IPR003663">
    <property type="entry name" value="Sugar/inositol_transpt"/>
</dbReference>
<evidence type="ECO:0000259" key="9">
    <source>
        <dbReference type="PROSITE" id="PS50850"/>
    </source>
</evidence>
<feature type="transmembrane region" description="Helical" evidence="8">
    <location>
        <begin position="415"/>
        <end position="434"/>
    </location>
</feature>
<evidence type="ECO:0000313" key="10">
    <source>
        <dbReference type="EMBL" id="KPI41899.1"/>
    </source>
</evidence>
<dbReference type="PROSITE" id="PS00217">
    <property type="entry name" value="SUGAR_TRANSPORT_2"/>
    <property type="match status" value="1"/>
</dbReference>
<feature type="transmembrane region" description="Helical" evidence="8">
    <location>
        <begin position="379"/>
        <end position="400"/>
    </location>
</feature>
<evidence type="ECO:0000256" key="3">
    <source>
        <dbReference type="ARBA" id="ARBA00022448"/>
    </source>
</evidence>
<evidence type="ECO:0000256" key="1">
    <source>
        <dbReference type="ARBA" id="ARBA00004141"/>
    </source>
</evidence>
<protein>
    <submittedName>
        <fullName evidence="10">General alpha-glucoside permease</fullName>
    </submittedName>
</protein>
<feature type="compositionally biased region" description="Low complexity" evidence="7">
    <location>
        <begin position="46"/>
        <end position="57"/>
    </location>
</feature>
<feature type="transmembrane region" description="Helical" evidence="8">
    <location>
        <begin position="474"/>
        <end position="497"/>
    </location>
</feature>
<dbReference type="Gene3D" id="1.20.1250.20">
    <property type="entry name" value="MFS general substrate transporter like domains"/>
    <property type="match status" value="1"/>
</dbReference>
<keyword evidence="11" id="KW-1185">Reference proteome</keyword>
<dbReference type="PANTHER" id="PTHR48022:SF49">
    <property type="entry name" value="SUGAR TRANSPORTER, PUTATIVE (AFU_ORTHOLOGUE AFUA_8G01340)-RELATED"/>
    <property type="match status" value="1"/>
</dbReference>
<dbReference type="RefSeq" id="XP_018001862.1">
    <property type="nucleotide sequence ID" value="XM_018145831.1"/>
</dbReference>
<gene>
    <name evidence="10" type="ORF">AB675_5605</name>
</gene>
<dbReference type="VEuPathDB" id="FungiDB:AB675_5605"/>
<dbReference type="Pfam" id="PF00083">
    <property type="entry name" value="Sugar_tr"/>
    <property type="match status" value="2"/>
</dbReference>
<feature type="transmembrane region" description="Helical" evidence="8">
    <location>
        <begin position="441"/>
        <end position="462"/>
    </location>
</feature>
<dbReference type="PRINTS" id="PR00171">
    <property type="entry name" value="SUGRTRNSPORT"/>
</dbReference>
<feature type="transmembrane region" description="Helical" evidence="8">
    <location>
        <begin position="260"/>
        <end position="277"/>
    </location>
</feature>
<evidence type="ECO:0000256" key="2">
    <source>
        <dbReference type="ARBA" id="ARBA00010992"/>
    </source>
</evidence>
<dbReference type="PANTHER" id="PTHR48022">
    <property type="entry name" value="PLASTIDIC GLUCOSE TRANSPORTER 4"/>
    <property type="match status" value="1"/>
</dbReference>
<comment type="subcellular location">
    <subcellularLocation>
        <location evidence="1">Membrane</location>
        <topology evidence="1">Multi-pass membrane protein</topology>
    </subcellularLocation>
</comment>
<feature type="transmembrane region" description="Helical" evidence="8">
    <location>
        <begin position="140"/>
        <end position="158"/>
    </location>
</feature>
<dbReference type="InterPro" id="IPR005828">
    <property type="entry name" value="MFS_sugar_transport-like"/>
</dbReference>
<keyword evidence="5 8" id="KW-1133">Transmembrane helix</keyword>
<feature type="domain" description="Major facilitator superfamily (MFS) profile" evidence="9">
    <location>
        <begin position="90"/>
        <end position="566"/>
    </location>
</feature>